<dbReference type="OrthoDB" id="9801725at2"/>
<proteinExistence type="inferred from homology"/>
<evidence type="ECO:0000256" key="1">
    <source>
        <dbReference type="ARBA" id="ARBA00005534"/>
    </source>
</evidence>
<evidence type="ECO:0000313" key="3">
    <source>
        <dbReference type="Proteomes" id="UP000199708"/>
    </source>
</evidence>
<accession>A0A1G7UC71</accession>
<sequence>MTVFIKDYQVDTKADQVTFVDITKEVKETIHLSGVQNGICIVSTSHTTCSVFFEEFTHDRDENGTEFLLLDMDECLQKIVPNHDRADRYRYPGEEHYCEIESWPDLEKWLPGGDRSNLWNADAHIKASIIGSSESLVVRKNELSVGITGYVYFVDFDRTRERTRKYTVTIIGE</sequence>
<dbReference type="Gene3D" id="2.60.120.460">
    <property type="entry name" value="YjbQ-like"/>
    <property type="match status" value="1"/>
</dbReference>
<dbReference type="InterPro" id="IPR001602">
    <property type="entry name" value="UPF0047_YjbQ-like"/>
</dbReference>
<dbReference type="Pfam" id="PF01894">
    <property type="entry name" value="YjbQ"/>
    <property type="match status" value="1"/>
</dbReference>
<dbReference type="RefSeq" id="WP_090290285.1">
    <property type="nucleotide sequence ID" value="NZ_FNCK01000009.1"/>
</dbReference>
<dbReference type="InterPro" id="IPR035917">
    <property type="entry name" value="YjbQ-like_sf"/>
</dbReference>
<dbReference type="PANTHER" id="PTHR30615">
    <property type="entry name" value="UNCHARACTERIZED PROTEIN YJBQ-RELATED"/>
    <property type="match status" value="1"/>
</dbReference>
<comment type="similarity">
    <text evidence="1">Belongs to the UPF0047 family.</text>
</comment>
<dbReference type="SUPFAM" id="SSF111038">
    <property type="entry name" value="YjbQ-like"/>
    <property type="match status" value="1"/>
</dbReference>
<protein>
    <submittedName>
        <fullName evidence="2">Thiamin phosphate synthase YjbQ, UPF0047 family</fullName>
    </submittedName>
</protein>
<dbReference type="STRING" id="120956.SAMN05421791_10939"/>
<dbReference type="Proteomes" id="UP000199708">
    <property type="component" value="Unassembled WGS sequence"/>
</dbReference>
<reference evidence="2 3" key="1">
    <citation type="submission" date="2016-10" db="EMBL/GenBank/DDBJ databases">
        <authorList>
            <person name="de Groot N.N."/>
        </authorList>
    </citation>
    <scope>NUCLEOTIDE SEQUENCE [LARGE SCALE GENOMIC DNA]</scope>
    <source>
        <strain evidence="2 3">ATCC BAA-466</strain>
    </source>
</reference>
<keyword evidence="3" id="KW-1185">Reference proteome</keyword>
<dbReference type="EMBL" id="FNCK01000009">
    <property type="protein sequence ID" value="SDG45044.1"/>
    <property type="molecule type" value="Genomic_DNA"/>
</dbReference>
<organism evidence="2 3">
    <name type="scientific">Facklamia miroungae</name>
    <dbReference type="NCBI Taxonomy" id="120956"/>
    <lineage>
        <taxon>Bacteria</taxon>
        <taxon>Bacillati</taxon>
        <taxon>Bacillota</taxon>
        <taxon>Bacilli</taxon>
        <taxon>Lactobacillales</taxon>
        <taxon>Aerococcaceae</taxon>
        <taxon>Facklamia</taxon>
    </lineage>
</organism>
<dbReference type="PANTHER" id="PTHR30615:SF8">
    <property type="entry name" value="UPF0047 PROTEIN C4A8.02C"/>
    <property type="match status" value="1"/>
</dbReference>
<evidence type="ECO:0000313" key="2">
    <source>
        <dbReference type="EMBL" id="SDG45044.1"/>
    </source>
</evidence>
<name>A0A1G7UC71_9LACT</name>
<dbReference type="AlphaFoldDB" id="A0A1G7UC71"/>
<gene>
    <name evidence="2" type="ORF">SAMN05421791_10939</name>
</gene>